<keyword evidence="6" id="KW-0574">Periplasm</keyword>
<comment type="similarity">
    <text evidence="2">Belongs to the peptidase S1C family.</text>
</comment>
<feature type="binding site" evidence="10">
    <location>
        <position position="147"/>
    </location>
    <ligand>
        <name>substrate</name>
    </ligand>
</feature>
<dbReference type="InterPro" id="IPR001478">
    <property type="entry name" value="PDZ"/>
</dbReference>
<dbReference type="PRINTS" id="PR00834">
    <property type="entry name" value="PROTEASES2C"/>
</dbReference>
<evidence type="ECO:0000259" key="12">
    <source>
        <dbReference type="PROSITE" id="PS50106"/>
    </source>
</evidence>
<feature type="domain" description="PDZ" evidence="12">
    <location>
        <begin position="265"/>
        <end position="356"/>
    </location>
</feature>
<protein>
    <submittedName>
        <fullName evidence="13">Serine protease DegQ</fullName>
    </submittedName>
</protein>
<feature type="binding site" evidence="10">
    <location>
        <begin position="237"/>
        <end position="241"/>
    </location>
    <ligand>
        <name>substrate</name>
    </ligand>
</feature>
<feature type="binding site" evidence="10">
    <location>
        <position position="62"/>
    </location>
    <ligand>
        <name>substrate</name>
    </ligand>
</feature>
<dbReference type="InterPro" id="IPR001940">
    <property type="entry name" value="Peptidase_S1C"/>
</dbReference>
<dbReference type="InterPro" id="IPR036034">
    <property type="entry name" value="PDZ_sf"/>
</dbReference>
<keyword evidence="14" id="KW-1185">Reference proteome</keyword>
<dbReference type="SMART" id="SM00228">
    <property type="entry name" value="PDZ"/>
    <property type="match status" value="2"/>
</dbReference>
<keyword evidence="8" id="KW-0720">Serine protease</keyword>
<evidence type="ECO:0000256" key="2">
    <source>
        <dbReference type="ARBA" id="ARBA00010541"/>
    </source>
</evidence>
<evidence type="ECO:0000256" key="4">
    <source>
        <dbReference type="ARBA" id="ARBA00022729"/>
    </source>
</evidence>
<dbReference type="Proteomes" id="UP000295696">
    <property type="component" value="Unassembled WGS sequence"/>
</dbReference>
<dbReference type="EMBL" id="SLZU01000010">
    <property type="protein sequence ID" value="TCS61961.1"/>
    <property type="molecule type" value="Genomic_DNA"/>
</dbReference>
<feature type="binding site" evidence="10">
    <location>
        <position position="117"/>
    </location>
    <ligand>
        <name>substrate</name>
    </ligand>
</feature>
<feature type="signal peptide" evidence="11">
    <location>
        <begin position="1"/>
        <end position="28"/>
    </location>
</feature>
<feature type="active site" description="Charge relay system" evidence="9">
    <location>
        <position position="147"/>
    </location>
</feature>
<dbReference type="AlphaFoldDB" id="A0A4V2UNG1"/>
<keyword evidence="7" id="KW-0378">Hydrolase</keyword>
<evidence type="ECO:0000256" key="9">
    <source>
        <dbReference type="PIRSR" id="PIRSR611782-1"/>
    </source>
</evidence>
<comment type="caution">
    <text evidence="13">The sequence shown here is derived from an EMBL/GenBank/DDBJ whole genome shotgun (WGS) entry which is preliminary data.</text>
</comment>
<feature type="domain" description="PDZ" evidence="12">
    <location>
        <begin position="370"/>
        <end position="459"/>
    </location>
</feature>
<feature type="active site" description="Charge relay system" evidence="9">
    <location>
        <position position="221"/>
    </location>
</feature>
<dbReference type="SUPFAM" id="SSF50156">
    <property type="entry name" value="PDZ domain-like"/>
    <property type="match status" value="2"/>
</dbReference>
<proteinExistence type="inferred from homology"/>
<dbReference type="PANTHER" id="PTHR22939:SF129">
    <property type="entry name" value="SERINE PROTEASE HTRA2, MITOCHONDRIAL"/>
    <property type="match status" value="1"/>
</dbReference>
<evidence type="ECO:0000256" key="8">
    <source>
        <dbReference type="ARBA" id="ARBA00022825"/>
    </source>
</evidence>
<dbReference type="FunFam" id="2.40.10.10:FF:000001">
    <property type="entry name" value="Periplasmic serine protease DegS"/>
    <property type="match status" value="1"/>
</dbReference>
<dbReference type="Pfam" id="PF17820">
    <property type="entry name" value="PDZ_6"/>
    <property type="match status" value="1"/>
</dbReference>
<keyword evidence="5" id="KW-0677">Repeat</keyword>
<dbReference type="Pfam" id="PF13180">
    <property type="entry name" value="PDZ_2"/>
    <property type="match status" value="1"/>
</dbReference>
<sequence length="467" mass="49106">MPAAIVRIGRLVSALCVATFILAVQAPAQTADAPLFRNEDGLPTLAPLMAEVTPAVVNISVESHQTPEMNPLFNDPFFRRFFDMQPMPQQPSPRRQMSAGSGVIVDAEEGYVLTNHHVVENGDRIIVTLKDRRQFDAELIGSDAGTDIALLRIDAEDITALELGDSDRLQVGDYVLAIGNPFGLGQTVTSGIVSALGRSGLNVDGYEDFIQTDASINPGNSGGALVTLDGRLVGINTAIIAPSGGNVGIGFSVPANMAQAVLEQLIEYGEVRRGQLGVMIQDFTPDLADALGIEAGVGAVVTQVEPDSAADKAGLQAGDLIVAVDGRSVAGSADLRSQIGLKRVGSEVELDVIRDGQPMSVKATMREAGLVAAHVTDRALDRLAGAEIRDLRPGDPFYGDLEGAVIARLDPGSRAARSGLEVGDIILAVNRVPVGSLGELRRQLSQVNGALALTIQRGTARVFLVMR</sequence>
<reference evidence="13 14" key="1">
    <citation type="submission" date="2019-03" db="EMBL/GenBank/DDBJ databases">
        <title>Genomic Encyclopedia of Type Strains, Phase IV (KMG-IV): sequencing the most valuable type-strain genomes for metagenomic binning, comparative biology and taxonomic classification.</title>
        <authorList>
            <person name="Goeker M."/>
        </authorList>
    </citation>
    <scope>NUCLEOTIDE SEQUENCE [LARGE SCALE GENOMIC DNA]</scope>
    <source>
        <strain evidence="13 14">DSM 104836</strain>
    </source>
</reference>
<dbReference type="RefSeq" id="WP_132246130.1">
    <property type="nucleotide sequence ID" value="NZ_SLZU01000010.1"/>
</dbReference>
<keyword evidence="3 13" id="KW-0645">Protease</keyword>
<organism evidence="13 14">
    <name type="scientific">Primorskyibacter sedentarius</name>
    <dbReference type="NCBI Taxonomy" id="745311"/>
    <lineage>
        <taxon>Bacteria</taxon>
        <taxon>Pseudomonadati</taxon>
        <taxon>Pseudomonadota</taxon>
        <taxon>Alphaproteobacteria</taxon>
        <taxon>Rhodobacterales</taxon>
        <taxon>Roseobacteraceae</taxon>
        <taxon>Primorskyibacter</taxon>
    </lineage>
</organism>
<evidence type="ECO:0000256" key="3">
    <source>
        <dbReference type="ARBA" id="ARBA00022670"/>
    </source>
</evidence>
<evidence type="ECO:0000256" key="11">
    <source>
        <dbReference type="SAM" id="SignalP"/>
    </source>
</evidence>
<dbReference type="InterPro" id="IPR041489">
    <property type="entry name" value="PDZ_6"/>
</dbReference>
<evidence type="ECO:0000256" key="7">
    <source>
        <dbReference type="ARBA" id="ARBA00022801"/>
    </source>
</evidence>
<keyword evidence="4 11" id="KW-0732">Signal</keyword>
<dbReference type="NCBIfam" id="TIGR02037">
    <property type="entry name" value="degP_htrA_DO"/>
    <property type="match status" value="1"/>
</dbReference>
<feature type="active site" description="Charge relay system" evidence="9">
    <location>
        <position position="117"/>
    </location>
</feature>
<evidence type="ECO:0000256" key="6">
    <source>
        <dbReference type="ARBA" id="ARBA00022764"/>
    </source>
</evidence>
<dbReference type="CDD" id="cd10839">
    <property type="entry name" value="cpPDZ1_DegP-like"/>
    <property type="match status" value="1"/>
</dbReference>
<dbReference type="PROSITE" id="PS50106">
    <property type="entry name" value="PDZ"/>
    <property type="match status" value="2"/>
</dbReference>
<evidence type="ECO:0000256" key="5">
    <source>
        <dbReference type="ARBA" id="ARBA00022737"/>
    </source>
</evidence>
<gene>
    <name evidence="13" type="ORF">EDD52_110135</name>
</gene>
<feature type="chain" id="PRO_5038644305" evidence="11">
    <location>
        <begin position="29"/>
        <end position="467"/>
    </location>
</feature>
<dbReference type="GO" id="GO:0042597">
    <property type="term" value="C:periplasmic space"/>
    <property type="evidence" value="ECO:0007669"/>
    <property type="project" value="UniProtKB-SubCell"/>
</dbReference>
<evidence type="ECO:0000313" key="13">
    <source>
        <dbReference type="EMBL" id="TCS61961.1"/>
    </source>
</evidence>
<feature type="binding site" evidence="10">
    <location>
        <begin position="219"/>
        <end position="221"/>
    </location>
    <ligand>
        <name>substrate</name>
    </ligand>
</feature>
<evidence type="ECO:0000256" key="10">
    <source>
        <dbReference type="PIRSR" id="PIRSR611782-2"/>
    </source>
</evidence>
<dbReference type="SUPFAM" id="SSF50494">
    <property type="entry name" value="Trypsin-like serine proteases"/>
    <property type="match status" value="1"/>
</dbReference>
<evidence type="ECO:0000256" key="1">
    <source>
        <dbReference type="ARBA" id="ARBA00004418"/>
    </source>
</evidence>
<dbReference type="Pfam" id="PF13365">
    <property type="entry name" value="Trypsin_2"/>
    <property type="match status" value="1"/>
</dbReference>
<evidence type="ECO:0000313" key="14">
    <source>
        <dbReference type="Proteomes" id="UP000295696"/>
    </source>
</evidence>
<name>A0A4V2UNG1_9RHOB</name>
<dbReference type="Gene3D" id="2.30.42.10">
    <property type="match status" value="2"/>
</dbReference>
<dbReference type="Gene3D" id="2.40.10.120">
    <property type="match status" value="1"/>
</dbReference>
<dbReference type="GO" id="GO:0006508">
    <property type="term" value="P:proteolysis"/>
    <property type="evidence" value="ECO:0007669"/>
    <property type="project" value="UniProtKB-KW"/>
</dbReference>
<dbReference type="OrthoDB" id="9758917at2"/>
<comment type="subcellular location">
    <subcellularLocation>
        <location evidence="1">Periplasm</location>
    </subcellularLocation>
</comment>
<accession>A0A4V2UNG1</accession>
<dbReference type="PANTHER" id="PTHR22939">
    <property type="entry name" value="SERINE PROTEASE FAMILY S1C HTRA-RELATED"/>
    <property type="match status" value="1"/>
</dbReference>
<dbReference type="InterPro" id="IPR009003">
    <property type="entry name" value="Peptidase_S1_PA"/>
</dbReference>
<dbReference type="GO" id="GO:0004252">
    <property type="term" value="F:serine-type endopeptidase activity"/>
    <property type="evidence" value="ECO:0007669"/>
    <property type="project" value="InterPro"/>
</dbReference>
<dbReference type="InterPro" id="IPR011782">
    <property type="entry name" value="Pept_S1C_Do"/>
</dbReference>